<dbReference type="PANTHER" id="PTHR45648">
    <property type="entry name" value="GDSL LIPASE/ACYLHYDROLASE FAMILY PROTEIN (AFU_ORTHOLOGUE AFUA_4G14700)"/>
    <property type="match status" value="1"/>
</dbReference>
<evidence type="ECO:0000256" key="2">
    <source>
        <dbReference type="ARBA" id="ARBA00022729"/>
    </source>
</evidence>
<dbReference type="PIRSF" id="PIRSF037375">
    <property type="entry name" value="Autotrns_EstA"/>
    <property type="match status" value="1"/>
</dbReference>
<reference evidence="6 7" key="1">
    <citation type="submission" date="2020-11" db="EMBL/GenBank/DDBJ databases">
        <title>Draft Genome Sequence and Secondary Metabolite Biosynthetic Potential of the Lysobacter niastensis Type strain DSM 18481.</title>
        <authorList>
            <person name="Turrini P."/>
            <person name="Artuso I."/>
            <person name="Tescari M."/>
            <person name="Lugli G.A."/>
            <person name="Frangipani E."/>
            <person name="Ventura M."/>
            <person name="Visca P."/>
        </authorList>
    </citation>
    <scope>NUCLEOTIDE SEQUENCE [LARGE SCALE GENOMIC DNA]</scope>
    <source>
        <strain evidence="6 7">DSM 18481</strain>
    </source>
</reference>
<dbReference type="InterPro" id="IPR036514">
    <property type="entry name" value="SGNH_hydro_sf"/>
</dbReference>
<gene>
    <name evidence="6" type="ORF">IU514_16155</name>
</gene>
<dbReference type="InterPro" id="IPR006315">
    <property type="entry name" value="OM_autotransptr_brl_dom"/>
</dbReference>
<protein>
    <submittedName>
        <fullName evidence="6">Autotransporter domain-containing protein</fullName>
    </submittedName>
</protein>
<organism evidence="6 7">
    <name type="scientific">Lysobacter niastensis</name>
    <dbReference type="NCBI Taxonomy" id="380629"/>
    <lineage>
        <taxon>Bacteria</taxon>
        <taxon>Pseudomonadati</taxon>
        <taxon>Pseudomonadota</taxon>
        <taxon>Gammaproteobacteria</taxon>
        <taxon>Lysobacterales</taxon>
        <taxon>Lysobacteraceae</taxon>
        <taxon>Lysobacter</taxon>
    </lineage>
</organism>
<dbReference type="Proteomes" id="UP001429984">
    <property type="component" value="Unassembled WGS sequence"/>
</dbReference>
<accession>A0ABS0B9I0</accession>
<dbReference type="Pfam" id="PF00657">
    <property type="entry name" value="Lipase_GDSL"/>
    <property type="match status" value="1"/>
</dbReference>
<feature type="signal peptide" evidence="4">
    <location>
        <begin position="1"/>
        <end position="25"/>
    </location>
</feature>
<feature type="domain" description="Autotransporter" evidence="5">
    <location>
        <begin position="340"/>
        <end position="613"/>
    </location>
</feature>
<evidence type="ECO:0000313" key="6">
    <source>
        <dbReference type="EMBL" id="MBF6025568.1"/>
    </source>
</evidence>
<comment type="similarity">
    <text evidence="1">Belongs to the 'GDSL' lipolytic enzyme family.</text>
</comment>
<keyword evidence="2 4" id="KW-0732">Signal</keyword>
<dbReference type="NCBIfam" id="TIGR01414">
    <property type="entry name" value="autotrans_barl"/>
    <property type="match status" value="1"/>
</dbReference>
<dbReference type="Pfam" id="PF03797">
    <property type="entry name" value="Autotransporter"/>
    <property type="match status" value="1"/>
</dbReference>
<evidence type="ECO:0000259" key="5">
    <source>
        <dbReference type="PROSITE" id="PS51208"/>
    </source>
</evidence>
<keyword evidence="3" id="KW-0378">Hydrolase</keyword>
<evidence type="ECO:0000256" key="1">
    <source>
        <dbReference type="ARBA" id="ARBA00008668"/>
    </source>
</evidence>
<dbReference type="SMART" id="SM00869">
    <property type="entry name" value="Autotransporter"/>
    <property type="match status" value="1"/>
</dbReference>
<dbReference type="Gene3D" id="2.40.128.130">
    <property type="entry name" value="Autotransporter beta-domain"/>
    <property type="match status" value="1"/>
</dbReference>
<dbReference type="InterPro" id="IPR036709">
    <property type="entry name" value="Autotransporte_beta_dom_sf"/>
</dbReference>
<dbReference type="InterPro" id="IPR001087">
    <property type="entry name" value="GDSL"/>
</dbReference>
<dbReference type="PANTHER" id="PTHR45648:SF22">
    <property type="entry name" value="GDSL LIPASE_ACYLHYDROLASE FAMILY PROTEIN (AFU_ORTHOLOGUE AFUA_4G14700)"/>
    <property type="match status" value="1"/>
</dbReference>
<keyword evidence="7" id="KW-1185">Reference proteome</keyword>
<evidence type="ECO:0000256" key="3">
    <source>
        <dbReference type="ARBA" id="ARBA00022801"/>
    </source>
</evidence>
<dbReference type="InterPro" id="IPR005546">
    <property type="entry name" value="Autotransporte_beta"/>
</dbReference>
<dbReference type="CDD" id="cd01847">
    <property type="entry name" value="Triacylglycerol_lipase_like"/>
    <property type="match status" value="1"/>
</dbReference>
<evidence type="ECO:0000256" key="4">
    <source>
        <dbReference type="SAM" id="SignalP"/>
    </source>
</evidence>
<proteinExistence type="inferred from homology"/>
<dbReference type="InterPro" id="IPR051058">
    <property type="entry name" value="GDSL_Est/Lipase"/>
</dbReference>
<evidence type="ECO:0000313" key="7">
    <source>
        <dbReference type="Proteomes" id="UP001429984"/>
    </source>
</evidence>
<dbReference type="PROSITE" id="PS51208">
    <property type="entry name" value="AUTOTRANSPORTER"/>
    <property type="match status" value="1"/>
</dbReference>
<dbReference type="EMBL" id="JADLZT010000010">
    <property type="protein sequence ID" value="MBF6025568.1"/>
    <property type="molecule type" value="Genomic_DNA"/>
</dbReference>
<dbReference type="SUPFAM" id="SSF103515">
    <property type="entry name" value="Autotransporter"/>
    <property type="match status" value="1"/>
</dbReference>
<comment type="caution">
    <text evidence="6">The sequence shown here is derived from an EMBL/GenBank/DDBJ whole genome shotgun (WGS) entry which is preliminary data.</text>
</comment>
<sequence>MNPVRTILATALAAAAVSMAMPAAAQTYSKTVFFGDSLTDSGTFRPALIQAVGPNGALLGRFTTNPGLVWSEYVANFYGANASPSNQGGTNYAVGGARTGTNGTSPFGAIPSLTTQINTHLAANGGRADANALYTVWGGANDIFAAAAVPAQAQAILGAAVTSQVGNVAALQNAGARYVLVPTVPDIGITPDFRRQGAAGMAAGTQLSTTYNNALFAGLASANLRVIPVDTFNLLREITSNPAPYGFRNVTDPGCRTQPAPAGSSSLFCNPASYVAPDVPDAYVFADGVHPSSKAHAILADYALSLLEAPRQMAVLTHSAETVGRARADRVSAQAEQRPEDSEGMRWWADMRLDSQRYGDGDTYDGMGPTLTFGADWSSGALVFGGFAGYGEQKLDWGKRRGEFDQSDATLGGYLGWSSGAFWANGQVSYTWLSYDIERQVQLGPVTRVHSGSPDGENLGIAASAGWDFGSDSFKHGPVVSLVSQSIDLDGYDENSTEATALSFPDQEFDSLIGSVGWQLQAALGENLHPYARLTYDHQFEEEAEEAFAQLRSMPGLAPYAVPGVEFDRDYGTMTFGARTEMFGLGADIGTSLTVGQKGGNDATVFVSVNGTF</sequence>
<dbReference type="InterPro" id="IPR017186">
    <property type="entry name" value="Lipase_autotranspt_EstA"/>
</dbReference>
<feature type="chain" id="PRO_5045912125" evidence="4">
    <location>
        <begin position="26"/>
        <end position="613"/>
    </location>
</feature>
<dbReference type="Gene3D" id="3.40.50.1110">
    <property type="entry name" value="SGNH hydrolase"/>
    <property type="match status" value="1"/>
</dbReference>
<dbReference type="SUPFAM" id="SSF52266">
    <property type="entry name" value="SGNH hydrolase"/>
    <property type="match status" value="1"/>
</dbReference>
<name>A0ABS0B9I0_9GAMM</name>